<evidence type="ECO:0000259" key="4">
    <source>
        <dbReference type="PROSITE" id="PS50011"/>
    </source>
</evidence>
<dbReference type="AlphaFoldDB" id="A0AAD2FVY5"/>
<protein>
    <recommendedName>
        <fullName evidence="4">Protein kinase domain-containing protein</fullName>
    </recommendedName>
</protein>
<keyword evidence="6" id="KW-1185">Reference proteome</keyword>
<accession>A0AAD2FVY5</accession>
<evidence type="ECO:0000256" key="3">
    <source>
        <dbReference type="SAM" id="MobiDB-lite"/>
    </source>
</evidence>
<dbReference type="GO" id="GO:0043539">
    <property type="term" value="F:protein serine/threonine kinase activator activity"/>
    <property type="evidence" value="ECO:0007669"/>
    <property type="project" value="InterPro"/>
</dbReference>
<sequence>MADIITPLAQEWPTSKDSYDLICKIGQGAFASVWKARTKDTQQECAIKVLNLDHVDSNLQEIRLEVQAMRLSSHPNVLQCHTAFCNASDLWLTVQLMRKGSSLQCLEGARKILRQRQQNVSMEEHILYILHETLLGLRYIHDNGQIHRDIKAGNILLDGDGQVRIADFGVSGWLVNAGSQQEKAKTFVGTPCWMAPEVMEQIHGYDYKADIWSLGITALELAKGFAPYAKYPPMKVLILTIQEDPPSLDTYDQETGDDEDDDQVQEVISKSFGSLVDLCLQKDPSKRPQSVELLQSRYLNAMEDENHRMERRNRLVEEVCNLVENVGCQDDSNASSSSRMPGNAPVSIFASNLENRPAGTTWVFEDGSQVLASATNNATLDDVMNDLDQFGLQTGGENYTRKQKEEEEQNQQQQQQQQSSGGQGDDELDDFFSNFEQSTGGENFRPTN</sequence>
<dbReference type="InterPro" id="IPR000719">
    <property type="entry name" value="Prot_kinase_dom"/>
</dbReference>
<feature type="region of interest" description="Disordered" evidence="3">
    <location>
        <begin position="389"/>
        <end position="448"/>
    </location>
</feature>
<dbReference type="SUPFAM" id="SSF56112">
    <property type="entry name" value="Protein kinase-like (PK-like)"/>
    <property type="match status" value="1"/>
</dbReference>
<feature type="compositionally biased region" description="Low complexity" evidence="3">
    <location>
        <begin position="410"/>
        <end position="420"/>
    </location>
</feature>
<dbReference type="InterPro" id="IPR011009">
    <property type="entry name" value="Kinase-like_dom_sf"/>
</dbReference>
<feature type="domain" description="Protein kinase" evidence="4">
    <location>
        <begin position="19"/>
        <end position="299"/>
    </location>
</feature>
<dbReference type="Gene3D" id="1.10.510.10">
    <property type="entry name" value="Transferase(Phosphotransferase) domain 1"/>
    <property type="match status" value="1"/>
</dbReference>
<feature type="binding site" evidence="2">
    <location>
        <position position="48"/>
    </location>
    <ligand>
        <name>ATP</name>
        <dbReference type="ChEBI" id="CHEBI:30616"/>
    </ligand>
</feature>
<dbReference type="InterPro" id="IPR017441">
    <property type="entry name" value="Protein_kinase_ATP_BS"/>
</dbReference>
<keyword evidence="2" id="KW-0067">ATP-binding</keyword>
<dbReference type="EMBL" id="CAKOGP040001869">
    <property type="protein sequence ID" value="CAJ1954432.1"/>
    <property type="molecule type" value="Genomic_DNA"/>
</dbReference>
<dbReference type="PANTHER" id="PTHR48014:SF21">
    <property type="entry name" value="SERINE_THREONINE-PROTEIN KINASE FRAY2"/>
    <property type="match status" value="1"/>
</dbReference>
<feature type="compositionally biased region" description="Polar residues" evidence="3">
    <location>
        <begin position="434"/>
        <end position="448"/>
    </location>
</feature>
<evidence type="ECO:0000256" key="2">
    <source>
        <dbReference type="PROSITE-ProRule" id="PRU10141"/>
    </source>
</evidence>
<dbReference type="PROSITE" id="PS00107">
    <property type="entry name" value="PROTEIN_KINASE_ATP"/>
    <property type="match status" value="1"/>
</dbReference>
<comment type="caution">
    <text evidence="5">The sequence shown here is derived from an EMBL/GenBank/DDBJ whole genome shotgun (WGS) entry which is preliminary data.</text>
</comment>
<dbReference type="InterPro" id="IPR047173">
    <property type="entry name" value="STRAD_A/B-like"/>
</dbReference>
<name>A0AAD2FVY5_9STRA</name>
<dbReference type="SMART" id="SM00220">
    <property type="entry name" value="S_TKc"/>
    <property type="match status" value="1"/>
</dbReference>
<organism evidence="5 6">
    <name type="scientific">Cylindrotheca closterium</name>
    <dbReference type="NCBI Taxonomy" id="2856"/>
    <lineage>
        <taxon>Eukaryota</taxon>
        <taxon>Sar</taxon>
        <taxon>Stramenopiles</taxon>
        <taxon>Ochrophyta</taxon>
        <taxon>Bacillariophyta</taxon>
        <taxon>Bacillariophyceae</taxon>
        <taxon>Bacillariophycidae</taxon>
        <taxon>Bacillariales</taxon>
        <taxon>Bacillariaceae</taxon>
        <taxon>Cylindrotheca</taxon>
    </lineage>
</organism>
<dbReference type="Pfam" id="PF00069">
    <property type="entry name" value="Pkinase"/>
    <property type="match status" value="1"/>
</dbReference>
<dbReference type="Gene3D" id="3.30.200.20">
    <property type="entry name" value="Phosphorylase Kinase, domain 1"/>
    <property type="match status" value="1"/>
</dbReference>
<dbReference type="GO" id="GO:0004672">
    <property type="term" value="F:protein kinase activity"/>
    <property type="evidence" value="ECO:0007669"/>
    <property type="project" value="InterPro"/>
</dbReference>
<keyword evidence="2" id="KW-0547">Nucleotide-binding</keyword>
<dbReference type="PANTHER" id="PTHR48014">
    <property type="entry name" value="SERINE/THREONINE-PROTEIN KINASE FRAY2"/>
    <property type="match status" value="1"/>
</dbReference>
<evidence type="ECO:0000313" key="6">
    <source>
        <dbReference type="Proteomes" id="UP001295423"/>
    </source>
</evidence>
<comment type="similarity">
    <text evidence="1">Belongs to the protein kinase superfamily. STE Ser/Thr protein kinase family. STE20 subfamily.</text>
</comment>
<reference evidence="5" key="1">
    <citation type="submission" date="2023-08" db="EMBL/GenBank/DDBJ databases">
        <authorList>
            <person name="Audoor S."/>
            <person name="Bilcke G."/>
        </authorList>
    </citation>
    <scope>NUCLEOTIDE SEQUENCE</scope>
</reference>
<evidence type="ECO:0000256" key="1">
    <source>
        <dbReference type="ARBA" id="ARBA00008874"/>
    </source>
</evidence>
<proteinExistence type="inferred from homology"/>
<dbReference type="GO" id="GO:0005524">
    <property type="term" value="F:ATP binding"/>
    <property type="evidence" value="ECO:0007669"/>
    <property type="project" value="UniProtKB-UniRule"/>
</dbReference>
<evidence type="ECO:0000313" key="5">
    <source>
        <dbReference type="EMBL" id="CAJ1954432.1"/>
    </source>
</evidence>
<dbReference type="PROSITE" id="PS50011">
    <property type="entry name" value="PROTEIN_KINASE_DOM"/>
    <property type="match status" value="1"/>
</dbReference>
<gene>
    <name evidence="5" type="ORF">CYCCA115_LOCUS15024</name>
</gene>
<dbReference type="Proteomes" id="UP001295423">
    <property type="component" value="Unassembled WGS sequence"/>
</dbReference>